<evidence type="ECO:0000313" key="5">
    <source>
        <dbReference type="Proteomes" id="UP000245839"/>
    </source>
</evidence>
<dbReference type="InterPro" id="IPR022742">
    <property type="entry name" value="Hydrolase_4"/>
</dbReference>
<keyword evidence="4" id="KW-0645">Protease</keyword>
<feature type="transmembrane region" description="Helical" evidence="1">
    <location>
        <begin position="7"/>
        <end position="26"/>
    </location>
</feature>
<keyword evidence="4" id="KW-0378">Hydrolase</keyword>
<dbReference type="Proteomes" id="UP000245839">
    <property type="component" value="Unassembled WGS sequence"/>
</dbReference>
<dbReference type="Pfam" id="PF12146">
    <property type="entry name" value="Hydrolase_4"/>
    <property type="match status" value="1"/>
</dbReference>
<evidence type="ECO:0000259" key="2">
    <source>
        <dbReference type="Pfam" id="PF12146"/>
    </source>
</evidence>
<keyword evidence="4" id="KW-0031">Aminopeptidase</keyword>
<keyword evidence="5" id="KW-1185">Reference proteome</keyword>
<evidence type="ECO:0000313" key="6">
    <source>
        <dbReference type="Proteomes" id="UP000251571"/>
    </source>
</evidence>
<dbReference type="InterPro" id="IPR029058">
    <property type="entry name" value="AB_hydrolase_fold"/>
</dbReference>
<proteinExistence type="predicted"/>
<protein>
    <submittedName>
        <fullName evidence="3">Serine aminopeptidase S33 family</fullName>
    </submittedName>
    <submittedName>
        <fullName evidence="4">Serine aminopeptidase, S33</fullName>
    </submittedName>
</protein>
<dbReference type="RefSeq" id="WP_109563247.1">
    <property type="nucleotide sequence ID" value="NZ_QGDJ01000002.1"/>
</dbReference>
<dbReference type="EMBL" id="UETC01000002">
    <property type="protein sequence ID" value="SSA41280.1"/>
    <property type="molecule type" value="Genomic_DNA"/>
</dbReference>
<sequence length="329" mass="34757">MVTVLRGILFLFIGLAIAVAALWVVGPYEEVDTEIAFDPGALPEDLDGWLADTESQVPNLRPGSAKRIIWAGAPGQRTDLAIVYLHGFSANLWEIRPVADRAAAALGANLFYQRLAGHGRDGAAMAEPRAGDWLEDVAEAMAIGRRLGDRVVVVGTSTGGLLAAILAADRALAAEREGLAGVALVSPNFRVAGPAAQLLSWPAARYWVPVLAGEQRGFEPINAAQAEHWTTRYPTVAALPMQALVDHAEDLDWGAARMPALFYFSPRDQVVMPAATEAVAAAWGGAVTVERVPPSPGDDPSEHVIAGEIVSPGRTPDAIATLTAWLQGL</sequence>
<accession>A0A2Y9AAH3</accession>
<evidence type="ECO:0000256" key="1">
    <source>
        <dbReference type="SAM" id="Phobius"/>
    </source>
</evidence>
<dbReference type="EMBL" id="QGDJ01000002">
    <property type="protein sequence ID" value="PWJ20870.1"/>
    <property type="molecule type" value="Genomic_DNA"/>
</dbReference>
<feature type="domain" description="Serine aminopeptidase S33" evidence="2">
    <location>
        <begin position="79"/>
        <end position="283"/>
    </location>
</feature>
<dbReference type="GO" id="GO:0004177">
    <property type="term" value="F:aminopeptidase activity"/>
    <property type="evidence" value="ECO:0007669"/>
    <property type="project" value="UniProtKB-KW"/>
</dbReference>
<dbReference type="OrthoDB" id="5416147at2"/>
<keyword evidence="1" id="KW-0812">Transmembrane</keyword>
<keyword evidence="1" id="KW-0472">Membrane</keyword>
<reference evidence="3 5" key="2">
    <citation type="submission" date="2018-03" db="EMBL/GenBank/DDBJ databases">
        <title>Genomic Encyclopedia of Archaeal and Bacterial Type Strains, Phase II (KMG-II): from individual species to whole genera.</title>
        <authorList>
            <person name="Goeker M."/>
        </authorList>
    </citation>
    <scope>NUCLEOTIDE SEQUENCE [LARGE SCALE GENOMIC DNA]</scope>
    <source>
        <strain evidence="3 5">DSM 25227</strain>
    </source>
</reference>
<gene>
    <name evidence="3" type="ORF">BCF38_102116</name>
    <name evidence="4" type="ORF">SAMN05421539_102116</name>
</gene>
<keyword evidence="1" id="KW-1133">Transmembrane helix</keyword>
<organism evidence="4 6">
    <name type="scientific">Jannaschia seohaensis</name>
    <dbReference type="NCBI Taxonomy" id="475081"/>
    <lineage>
        <taxon>Bacteria</taxon>
        <taxon>Pseudomonadati</taxon>
        <taxon>Pseudomonadota</taxon>
        <taxon>Alphaproteobacteria</taxon>
        <taxon>Rhodobacterales</taxon>
        <taxon>Roseobacteraceae</taxon>
        <taxon>Jannaschia</taxon>
    </lineage>
</organism>
<dbReference type="Gene3D" id="3.40.50.1820">
    <property type="entry name" value="alpha/beta hydrolase"/>
    <property type="match status" value="1"/>
</dbReference>
<evidence type="ECO:0000313" key="4">
    <source>
        <dbReference type="EMBL" id="SSA41280.1"/>
    </source>
</evidence>
<reference evidence="4 6" key="1">
    <citation type="submission" date="2016-10" db="EMBL/GenBank/DDBJ databases">
        <authorList>
            <person name="Cai Z."/>
        </authorList>
    </citation>
    <scope>NUCLEOTIDE SEQUENCE [LARGE SCALE GENOMIC DNA]</scope>
    <source>
        <strain evidence="4 6">DSM 25227</strain>
    </source>
</reference>
<name>A0A2Y9AAH3_9RHOB</name>
<dbReference type="SUPFAM" id="SSF53474">
    <property type="entry name" value="alpha/beta-Hydrolases"/>
    <property type="match status" value="1"/>
</dbReference>
<dbReference type="AlphaFoldDB" id="A0A2Y9AAH3"/>
<evidence type="ECO:0000313" key="3">
    <source>
        <dbReference type="EMBL" id="PWJ20870.1"/>
    </source>
</evidence>
<dbReference type="Proteomes" id="UP000251571">
    <property type="component" value="Unassembled WGS sequence"/>
</dbReference>